<organism evidence="4 5">
    <name type="scientific">Saccharothrix algeriensis</name>
    <dbReference type="NCBI Taxonomy" id="173560"/>
    <lineage>
        <taxon>Bacteria</taxon>
        <taxon>Bacillati</taxon>
        <taxon>Actinomycetota</taxon>
        <taxon>Actinomycetes</taxon>
        <taxon>Pseudonocardiales</taxon>
        <taxon>Pseudonocardiaceae</taxon>
        <taxon>Saccharothrix</taxon>
    </lineage>
</organism>
<dbReference type="InterPro" id="IPR007349">
    <property type="entry name" value="DUF418"/>
</dbReference>
<feature type="transmembrane region" description="Helical" evidence="1">
    <location>
        <begin position="226"/>
        <end position="245"/>
    </location>
</feature>
<sequence>MGGRITALDVLRGVAILGTLGTNIWIFTDPAGPGGFLAGPSGVGEALLRMVSNGKFLALLSIMFGIGLALQHGSAVERGLRWPGWYLWRSALLLVEGLLHFALIFEYDVLVFYALVSVLVAYVVGRSGRVVWGWLAGAAVVHVAFVALLTLGLLAGEASIGGEALAIDTSSWPAHVRSRLDNFLVLRSEAVFVLPLSTVLFLAGARLLRAGALEDSERGRRIQRRLVVWGLGVGLPLNVLTSLSGVEWFAVDRYLCAPLVAFGLLGGITALVHRMRAPEGPLRRGVTAVGRSALTCYIAQNLIASVLCYRWGLDLVGRFGHLGAWFTAAMWLLVSALLVVGASWWMGRFRRGPVEAVWHWAYRAPQRRAVRA</sequence>
<dbReference type="Pfam" id="PF04235">
    <property type="entry name" value="DUF418"/>
    <property type="match status" value="1"/>
</dbReference>
<dbReference type="Proteomes" id="UP001195724">
    <property type="component" value="Unassembled WGS sequence"/>
</dbReference>
<feature type="transmembrane region" description="Helical" evidence="1">
    <location>
        <begin position="132"/>
        <end position="155"/>
    </location>
</feature>
<evidence type="ECO:0000313" key="3">
    <source>
        <dbReference type="EMBL" id="MBM7810250.1"/>
    </source>
</evidence>
<dbReference type="PANTHER" id="PTHR30590:SF2">
    <property type="entry name" value="INNER MEMBRANE PROTEIN"/>
    <property type="match status" value="1"/>
</dbReference>
<feature type="transmembrane region" description="Helical" evidence="1">
    <location>
        <begin position="56"/>
        <end position="74"/>
    </location>
</feature>
<name>A0A8T8I0I4_9PSEU</name>
<reference evidence="4" key="2">
    <citation type="submission" date="2021-04" db="EMBL/GenBank/DDBJ databases">
        <title>Saccharothrix algeriensis WGS.</title>
        <authorList>
            <person name="Stuskova K."/>
            <person name="Hakalova E."/>
            <person name="Tebbal A.B."/>
            <person name="Eichmeier A."/>
        </authorList>
    </citation>
    <scope>NUCLEOTIDE SEQUENCE</scope>
    <source>
        <strain evidence="4">NRRL B-24137</strain>
    </source>
</reference>
<feature type="transmembrane region" description="Helical" evidence="1">
    <location>
        <begin position="324"/>
        <end position="345"/>
    </location>
</feature>
<dbReference type="AlphaFoldDB" id="A0A8T8I0I4"/>
<feature type="transmembrane region" description="Helical" evidence="1">
    <location>
        <begin position="109"/>
        <end position="125"/>
    </location>
</feature>
<feature type="domain" description="DUF418" evidence="2">
    <location>
        <begin position="207"/>
        <end position="361"/>
    </location>
</feature>
<evidence type="ECO:0000313" key="6">
    <source>
        <dbReference type="Proteomes" id="UP001195724"/>
    </source>
</evidence>
<dbReference type="InterPro" id="IPR052529">
    <property type="entry name" value="Bact_Transport_Assoc"/>
</dbReference>
<keyword evidence="1" id="KW-1133">Transmembrane helix</keyword>
<dbReference type="RefSeq" id="WP_204841247.1">
    <property type="nucleotide sequence ID" value="NZ_JAFBCL010000001.1"/>
</dbReference>
<dbReference type="PANTHER" id="PTHR30590">
    <property type="entry name" value="INNER MEMBRANE PROTEIN"/>
    <property type="match status" value="1"/>
</dbReference>
<dbReference type="EMBL" id="JAFBCL010000001">
    <property type="protein sequence ID" value="MBM7810250.1"/>
    <property type="molecule type" value="Genomic_DNA"/>
</dbReference>
<protein>
    <submittedName>
        <fullName evidence="4">DUF418 domain-containing protein</fullName>
    </submittedName>
</protein>
<evidence type="ECO:0000256" key="1">
    <source>
        <dbReference type="SAM" id="Phobius"/>
    </source>
</evidence>
<dbReference type="Proteomes" id="UP000671828">
    <property type="component" value="Chromosome"/>
</dbReference>
<keyword evidence="1" id="KW-0812">Transmembrane</keyword>
<evidence type="ECO:0000259" key="2">
    <source>
        <dbReference type="Pfam" id="PF04235"/>
    </source>
</evidence>
<feature type="transmembrane region" description="Helical" evidence="1">
    <location>
        <begin position="184"/>
        <end position="205"/>
    </location>
</feature>
<gene>
    <name evidence="4" type="ORF">J7S33_05835</name>
    <name evidence="3" type="ORF">JOE68_001115</name>
</gene>
<keyword evidence="6" id="KW-1185">Reference proteome</keyword>
<feature type="transmembrane region" description="Helical" evidence="1">
    <location>
        <begin position="293"/>
        <end position="312"/>
    </location>
</feature>
<accession>A0A8T8I0I4</accession>
<evidence type="ECO:0000313" key="4">
    <source>
        <dbReference type="EMBL" id="QTR04413.1"/>
    </source>
</evidence>
<proteinExistence type="predicted"/>
<keyword evidence="1" id="KW-0472">Membrane</keyword>
<evidence type="ECO:0000313" key="5">
    <source>
        <dbReference type="Proteomes" id="UP000671828"/>
    </source>
</evidence>
<dbReference type="EMBL" id="CP072788">
    <property type="protein sequence ID" value="QTR04413.1"/>
    <property type="molecule type" value="Genomic_DNA"/>
</dbReference>
<reference evidence="3 6" key="1">
    <citation type="submission" date="2021-01" db="EMBL/GenBank/DDBJ databases">
        <title>Sequencing the genomes of 1000 actinobacteria strains.</title>
        <authorList>
            <person name="Klenk H.-P."/>
        </authorList>
    </citation>
    <scope>NUCLEOTIDE SEQUENCE [LARGE SCALE GENOMIC DNA]</scope>
    <source>
        <strain evidence="3 6">DSM 44581</strain>
    </source>
</reference>
<feature type="transmembrane region" description="Helical" evidence="1">
    <location>
        <begin position="251"/>
        <end position="272"/>
    </location>
</feature>